<accession>A0ABV7DES7</accession>
<dbReference type="RefSeq" id="WP_257318201.1">
    <property type="nucleotide sequence ID" value="NZ_JANFDG010000044.1"/>
</dbReference>
<dbReference type="Proteomes" id="UP001595377">
    <property type="component" value="Unassembled WGS sequence"/>
</dbReference>
<proteinExistence type="predicted"/>
<keyword evidence="1" id="KW-1133">Transmembrane helix</keyword>
<evidence type="ECO:0000313" key="3">
    <source>
        <dbReference type="Proteomes" id="UP001595377"/>
    </source>
</evidence>
<keyword evidence="3" id="KW-1185">Reference proteome</keyword>
<feature type="transmembrane region" description="Helical" evidence="1">
    <location>
        <begin position="24"/>
        <end position="47"/>
    </location>
</feature>
<name>A0ABV7DES7_9HYPH</name>
<evidence type="ECO:0000313" key="2">
    <source>
        <dbReference type="EMBL" id="MFC3073451.1"/>
    </source>
</evidence>
<organism evidence="2 3">
    <name type="scientific">Shinella pollutisoli</name>
    <dbReference type="NCBI Taxonomy" id="2250594"/>
    <lineage>
        <taxon>Bacteria</taxon>
        <taxon>Pseudomonadati</taxon>
        <taxon>Pseudomonadota</taxon>
        <taxon>Alphaproteobacteria</taxon>
        <taxon>Hyphomicrobiales</taxon>
        <taxon>Rhizobiaceae</taxon>
        <taxon>Shinella</taxon>
    </lineage>
</organism>
<keyword evidence="1" id="KW-0472">Membrane</keyword>
<reference evidence="3" key="1">
    <citation type="journal article" date="2019" name="Int. J. Syst. Evol. Microbiol.">
        <title>The Global Catalogue of Microorganisms (GCM) 10K type strain sequencing project: providing services to taxonomists for standard genome sequencing and annotation.</title>
        <authorList>
            <consortium name="The Broad Institute Genomics Platform"/>
            <consortium name="The Broad Institute Genome Sequencing Center for Infectious Disease"/>
            <person name="Wu L."/>
            <person name="Ma J."/>
        </authorList>
    </citation>
    <scope>NUCLEOTIDE SEQUENCE [LARGE SCALE GENOMIC DNA]</scope>
    <source>
        <strain evidence="3">KCTC 52677</strain>
    </source>
</reference>
<gene>
    <name evidence="2" type="ORF">ACFOHH_10080</name>
</gene>
<keyword evidence="1" id="KW-0812">Transmembrane</keyword>
<dbReference type="EMBL" id="JBHRSP010000016">
    <property type="protein sequence ID" value="MFC3073451.1"/>
    <property type="molecule type" value="Genomic_DNA"/>
</dbReference>
<protein>
    <submittedName>
        <fullName evidence="2">Uncharacterized protein</fullName>
    </submittedName>
</protein>
<sequence length="127" mass="14011">MVQEIGSFVVTLILGAANYLVKDVAAPGIVALGIVVLLVAFTAAFFLKVFQRRKAVKWLTREIQNSATGTEFSRDIDVLSASIRESSTNKYRRQLAAAWGKYKEMLVPHEEDGEGRASQCRPTVHVS</sequence>
<comment type="caution">
    <text evidence="2">The sequence shown here is derived from an EMBL/GenBank/DDBJ whole genome shotgun (WGS) entry which is preliminary data.</text>
</comment>
<evidence type="ECO:0000256" key="1">
    <source>
        <dbReference type="SAM" id="Phobius"/>
    </source>
</evidence>